<dbReference type="Proteomes" id="UP001589718">
    <property type="component" value="Unassembled WGS sequence"/>
</dbReference>
<gene>
    <name evidence="2" type="ORF">ACFFTU_24640</name>
</gene>
<accession>A0ABV5PIU6</accession>
<sequence>MNAERDAFLPLGFGSAGSDPPPVFTVEAATPMSSVKIANGSSAVNRSSLPLGIEPSTGLIGSISNAMSSSPNCARATAATSSLASATNFS</sequence>
<dbReference type="EMBL" id="JBHMCR010000016">
    <property type="protein sequence ID" value="MFB9523136.1"/>
    <property type="molecule type" value="Genomic_DNA"/>
</dbReference>
<keyword evidence="3" id="KW-1185">Reference proteome</keyword>
<evidence type="ECO:0000256" key="1">
    <source>
        <dbReference type="SAM" id="MobiDB-lite"/>
    </source>
</evidence>
<name>A0ABV5PIU6_STRCM</name>
<reference evidence="2 3" key="1">
    <citation type="submission" date="2024-09" db="EMBL/GenBank/DDBJ databases">
        <authorList>
            <person name="Sun Q."/>
            <person name="Mori K."/>
        </authorList>
    </citation>
    <scope>NUCLEOTIDE SEQUENCE [LARGE SCALE GENOMIC DNA]</scope>
    <source>
        <strain evidence="2 3">JCM 4362</strain>
    </source>
</reference>
<protein>
    <submittedName>
        <fullName evidence="2">Uncharacterized protein</fullName>
    </submittedName>
</protein>
<organism evidence="2 3">
    <name type="scientific">Streptomyces cremeus</name>
    <dbReference type="NCBI Taxonomy" id="66881"/>
    <lineage>
        <taxon>Bacteria</taxon>
        <taxon>Bacillati</taxon>
        <taxon>Actinomycetota</taxon>
        <taxon>Actinomycetes</taxon>
        <taxon>Kitasatosporales</taxon>
        <taxon>Streptomycetaceae</taxon>
        <taxon>Streptomyces</taxon>
    </lineage>
</organism>
<proteinExistence type="predicted"/>
<evidence type="ECO:0000313" key="3">
    <source>
        <dbReference type="Proteomes" id="UP001589718"/>
    </source>
</evidence>
<feature type="region of interest" description="Disordered" evidence="1">
    <location>
        <begin position="1"/>
        <end position="20"/>
    </location>
</feature>
<comment type="caution">
    <text evidence="2">The sequence shown here is derived from an EMBL/GenBank/DDBJ whole genome shotgun (WGS) entry which is preliminary data.</text>
</comment>
<dbReference type="RefSeq" id="WP_345219798.1">
    <property type="nucleotide sequence ID" value="NZ_BAAAXE010000002.1"/>
</dbReference>
<evidence type="ECO:0000313" key="2">
    <source>
        <dbReference type="EMBL" id="MFB9523136.1"/>
    </source>
</evidence>